<dbReference type="PANTHER" id="PTHR18820:SF1">
    <property type="entry name" value="PROTEIN LEG1 HOMOLOG"/>
    <property type="match status" value="1"/>
</dbReference>
<comment type="similarity">
    <text evidence="2">Belongs to the LEG1 family.</text>
</comment>
<dbReference type="AlphaFoldDB" id="A0A814IQI8"/>
<sequence length="503" mass="57220">MTTTPVLILLALALIIPSLNGSNPNERLPTFWDEAPSSISGYPLASNRSVKQDLTRLIDPWLYIDRLGLYKILIITTTPLMPFCSSSNVSNILFGLPSQFGWQFDSNRLFSNGSRKISTDSWWGAANYYLSVIPFLAAVDAGVIQQDSFELVQRENFCSSSSECFREIPEAMTLWRTFFTNLRQANYCQTHRASIRYALPMIASKIPLLPSVTEQRFGVGWAHLVDFIGMARENTNLSNVLKYQDAFFPYRLLRNDDHPPHCPDFSRTVNQGLELLLSIKPEWNQEMLRLWQRATCNYESRQDAQRVLQIAAISKTTALKYYSEAVLKSYLHEFSLVFIVLFGILIGIPISSLFLGYTKYDECPFEPLLPRSLQIFGVVGLICSTIASILIVISYKTVDDSGTHMYYLIYAFIVVTINAISGVILTLFIISVLRTKSVEYQSNNLSDTNSYCHPWLYNYCYTFATVGMTLLGGFLVWLMRILVVKTFNFCCMLMSALKTEKNK</sequence>
<feature type="chain" id="PRO_5032489061" evidence="7">
    <location>
        <begin position="22"/>
        <end position="503"/>
    </location>
</feature>
<reference evidence="8" key="1">
    <citation type="submission" date="2021-02" db="EMBL/GenBank/DDBJ databases">
        <authorList>
            <person name="Nowell W R."/>
        </authorList>
    </citation>
    <scope>NUCLEOTIDE SEQUENCE</scope>
</reference>
<proteinExistence type="inferred from homology"/>
<evidence type="ECO:0000256" key="7">
    <source>
        <dbReference type="SAM" id="SignalP"/>
    </source>
</evidence>
<comment type="caution">
    <text evidence="8">The sequence shown here is derived from an EMBL/GenBank/DDBJ whole genome shotgun (WGS) entry which is preliminary data.</text>
</comment>
<evidence type="ECO:0000256" key="3">
    <source>
        <dbReference type="ARBA" id="ARBA00022525"/>
    </source>
</evidence>
<evidence type="ECO:0000256" key="2">
    <source>
        <dbReference type="ARBA" id="ARBA00009122"/>
    </source>
</evidence>
<accession>A0A814IQI8</accession>
<evidence type="ECO:0000256" key="6">
    <source>
        <dbReference type="SAM" id="Phobius"/>
    </source>
</evidence>
<keyword evidence="6" id="KW-0812">Transmembrane</keyword>
<dbReference type="Pfam" id="PF05612">
    <property type="entry name" value="Leg1"/>
    <property type="match status" value="1"/>
</dbReference>
<evidence type="ECO:0000256" key="5">
    <source>
        <dbReference type="ARBA" id="ARBA00023180"/>
    </source>
</evidence>
<keyword evidence="4 7" id="KW-0732">Signal</keyword>
<protein>
    <submittedName>
        <fullName evidence="8">Uncharacterized protein</fullName>
    </submittedName>
</protein>
<evidence type="ECO:0000313" key="9">
    <source>
        <dbReference type="Proteomes" id="UP000663852"/>
    </source>
</evidence>
<dbReference type="GO" id="GO:0005615">
    <property type="term" value="C:extracellular space"/>
    <property type="evidence" value="ECO:0007669"/>
    <property type="project" value="TreeGrafter"/>
</dbReference>
<dbReference type="OrthoDB" id="17046at2759"/>
<dbReference type="EMBL" id="CAJNOJ010000070">
    <property type="protein sequence ID" value="CAF1027840.1"/>
    <property type="molecule type" value="Genomic_DNA"/>
</dbReference>
<keyword evidence="5" id="KW-0325">Glycoprotein</keyword>
<feature type="signal peptide" evidence="7">
    <location>
        <begin position="1"/>
        <end position="21"/>
    </location>
</feature>
<evidence type="ECO:0000256" key="1">
    <source>
        <dbReference type="ARBA" id="ARBA00004613"/>
    </source>
</evidence>
<keyword evidence="6" id="KW-1133">Transmembrane helix</keyword>
<feature type="transmembrane region" description="Helical" evidence="6">
    <location>
        <begin position="375"/>
        <end position="395"/>
    </location>
</feature>
<name>A0A814IQI8_ADIRI</name>
<dbReference type="Proteomes" id="UP000663852">
    <property type="component" value="Unassembled WGS sequence"/>
</dbReference>
<gene>
    <name evidence="8" type="ORF">EDS130_LOCUS16247</name>
</gene>
<evidence type="ECO:0000256" key="4">
    <source>
        <dbReference type="ARBA" id="ARBA00022729"/>
    </source>
</evidence>
<evidence type="ECO:0000313" key="8">
    <source>
        <dbReference type="EMBL" id="CAF1027840.1"/>
    </source>
</evidence>
<keyword evidence="3" id="KW-0964">Secreted</keyword>
<keyword evidence="6" id="KW-0472">Membrane</keyword>
<dbReference type="PANTHER" id="PTHR18820">
    <property type="entry name" value="LEG1"/>
    <property type="match status" value="1"/>
</dbReference>
<organism evidence="8 9">
    <name type="scientific">Adineta ricciae</name>
    <name type="common">Rotifer</name>
    <dbReference type="NCBI Taxonomy" id="249248"/>
    <lineage>
        <taxon>Eukaryota</taxon>
        <taxon>Metazoa</taxon>
        <taxon>Spiralia</taxon>
        <taxon>Gnathifera</taxon>
        <taxon>Rotifera</taxon>
        <taxon>Eurotatoria</taxon>
        <taxon>Bdelloidea</taxon>
        <taxon>Adinetida</taxon>
        <taxon>Adinetidae</taxon>
        <taxon>Adineta</taxon>
    </lineage>
</organism>
<comment type="subcellular location">
    <subcellularLocation>
        <location evidence="1">Secreted</location>
    </subcellularLocation>
</comment>
<dbReference type="InterPro" id="IPR008499">
    <property type="entry name" value="Leg1"/>
</dbReference>
<feature type="transmembrane region" description="Helical" evidence="6">
    <location>
        <begin position="407"/>
        <end position="433"/>
    </location>
</feature>
<feature type="transmembrane region" description="Helical" evidence="6">
    <location>
        <begin position="334"/>
        <end position="355"/>
    </location>
</feature>